<protein>
    <submittedName>
        <fullName evidence="11">Fasciclin-like arabinogalactan protein 4</fullName>
    </submittedName>
</protein>
<gene>
    <name evidence="11" type="primary">FLA4</name>
    <name evidence="11" type="ORF">QJS10_CPA07g00204</name>
</gene>
<dbReference type="AlphaFoldDB" id="A0AAV9EJQ1"/>
<dbReference type="InterPro" id="IPR000782">
    <property type="entry name" value="FAS1_domain"/>
</dbReference>
<dbReference type="GO" id="GO:0098552">
    <property type="term" value="C:side of membrane"/>
    <property type="evidence" value="ECO:0007669"/>
    <property type="project" value="UniProtKB-KW"/>
</dbReference>
<feature type="domain" description="FAS1" evidence="10">
    <location>
        <begin position="199"/>
        <end position="346"/>
    </location>
</feature>
<dbReference type="EMBL" id="JAUJYO010000007">
    <property type="protein sequence ID" value="KAK1312458.1"/>
    <property type="molecule type" value="Genomic_DNA"/>
</dbReference>
<dbReference type="Gene3D" id="2.30.180.10">
    <property type="entry name" value="FAS1 domain"/>
    <property type="match status" value="2"/>
</dbReference>
<dbReference type="PANTHER" id="PTHR32382:SF0">
    <property type="entry name" value="FASCICLIN-LIKE ARABINOGALACTAN PROTEIN 4"/>
    <property type="match status" value="1"/>
</dbReference>
<dbReference type="SMART" id="SM00554">
    <property type="entry name" value="FAS1"/>
    <property type="match status" value="2"/>
</dbReference>
<keyword evidence="4" id="KW-0336">GPI-anchor</keyword>
<keyword evidence="4" id="KW-0325">Glycoprotein</keyword>
<accession>A0AAV9EJQ1</accession>
<keyword evidence="7" id="KW-0449">Lipoprotein</keyword>
<dbReference type="GO" id="GO:0048354">
    <property type="term" value="P:mucilage biosynthetic process involved in seed coat development"/>
    <property type="evidence" value="ECO:0007669"/>
    <property type="project" value="TreeGrafter"/>
</dbReference>
<evidence type="ECO:0000256" key="8">
    <source>
        <dbReference type="SAM" id="MobiDB-lite"/>
    </source>
</evidence>
<keyword evidence="3" id="KW-1003">Cell membrane</keyword>
<feature type="compositionally biased region" description="Low complexity" evidence="8">
    <location>
        <begin position="383"/>
        <end position="393"/>
    </location>
</feature>
<organism evidence="11 12">
    <name type="scientific">Acorus calamus</name>
    <name type="common">Sweet flag</name>
    <dbReference type="NCBI Taxonomy" id="4465"/>
    <lineage>
        <taxon>Eukaryota</taxon>
        <taxon>Viridiplantae</taxon>
        <taxon>Streptophyta</taxon>
        <taxon>Embryophyta</taxon>
        <taxon>Tracheophyta</taxon>
        <taxon>Spermatophyta</taxon>
        <taxon>Magnoliopsida</taxon>
        <taxon>Liliopsida</taxon>
        <taxon>Acoraceae</taxon>
        <taxon>Acorus</taxon>
    </lineage>
</organism>
<sequence length="476" mass="50147">MASPTFSISNFTLLVLFISLRLSSALNVTELLSIHSDFSDFTALLSASPVAADLSGRTSVTLLVVPNAALRRSSAGIPLSSASVAADVLRYHVLLRYLSLPELRRIPASGEIVTTLYQTTGRAAAGGGAVNLTISSSNGTVTVRSPVPFSLTPNATVLASVAAVPYNLSILAVDSLLVPYGTELAASEGGAAAPTLAPQVNVTRILSEVGKGFNVMASMLAASGVAEEFERDEMGAGITVFAPADAAFADLPTETAGLRSLPAEEKAAVLRFHVLHSYYPLGSLESIVNPVQPTLQTELAGAGRFTLNITRVNGSVAIDTGMVQATITQTVFDQNPVAIFGVSKVLLPKMFEAPSPPTENAEAAMAPMPEPAMSPEDGSVETPPSRLSSPPGLRGVGSDGGDGREGRWMALAICIALYLTKKKATWRRRYKKRRSDVAPRRVRVAVVGDLGLIFRRRCDRTVEMALGFVDGLKKIK</sequence>
<dbReference type="InterPro" id="IPR033254">
    <property type="entry name" value="Plant_FLA"/>
</dbReference>
<evidence type="ECO:0000313" key="12">
    <source>
        <dbReference type="Proteomes" id="UP001180020"/>
    </source>
</evidence>
<evidence type="ECO:0000259" key="10">
    <source>
        <dbReference type="PROSITE" id="PS50213"/>
    </source>
</evidence>
<dbReference type="GO" id="GO:0005886">
    <property type="term" value="C:plasma membrane"/>
    <property type="evidence" value="ECO:0007669"/>
    <property type="project" value="UniProtKB-SubCell"/>
</dbReference>
<dbReference type="PROSITE" id="PS50213">
    <property type="entry name" value="FAS1"/>
    <property type="match status" value="2"/>
</dbReference>
<keyword evidence="6" id="KW-0472">Membrane</keyword>
<reference evidence="11" key="1">
    <citation type="journal article" date="2023" name="Nat. Commun.">
        <title>Diploid and tetraploid genomes of Acorus and the evolution of monocots.</title>
        <authorList>
            <person name="Ma L."/>
            <person name="Liu K.W."/>
            <person name="Li Z."/>
            <person name="Hsiao Y.Y."/>
            <person name="Qi Y."/>
            <person name="Fu T."/>
            <person name="Tang G.D."/>
            <person name="Zhang D."/>
            <person name="Sun W.H."/>
            <person name="Liu D.K."/>
            <person name="Li Y."/>
            <person name="Chen G.Z."/>
            <person name="Liu X.D."/>
            <person name="Liao X.Y."/>
            <person name="Jiang Y.T."/>
            <person name="Yu X."/>
            <person name="Hao Y."/>
            <person name="Huang J."/>
            <person name="Zhao X.W."/>
            <person name="Ke S."/>
            <person name="Chen Y.Y."/>
            <person name="Wu W.L."/>
            <person name="Hsu J.L."/>
            <person name="Lin Y.F."/>
            <person name="Huang M.D."/>
            <person name="Li C.Y."/>
            <person name="Huang L."/>
            <person name="Wang Z.W."/>
            <person name="Zhao X."/>
            <person name="Zhong W.Y."/>
            <person name="Peng D.H."/>
            <person name="Ahmad S."/>
            <person name="Lan S."/>
            <person name="Zhang J.S."/>
            <person name="Tsai W.C."/>
            <person name="Van de Peer Y."/>
            <person name="Liu Z.J."/>
        </authorList>
    </citation>
    <scope>NUCLEOTIDE SEQUENCE</scope>
    <source>
        <strain evidence="11">CP</strain>
    </source>
</reference>
<dbReference type="Proteomes" id="UP001180020">
    <property type="component" value="Unassembled WGS sequence"/>
</dbReference>
<feature type="chain" id="PRO_5044012595" evidence="9">
    <location>
        <begin position="26"/>
        <end position="476"/>
    </location>
</feature>
<comment type="caution">
    <text evidence="11">The sequence shown here is derived from an EMBL/GenBank/DDBJ whole genome shotgun (WGS) entry which is preliminary data.</text>
</comment>
<evidence type="ECO:0000256" key="5">
    <source>
        <dbReference type="ARBA" id="ARBA00022729"/>
    </source>
</evidence>
<dbReference type="FunFam" id="2.30.180.10:FF:000022">
    <property type="entry name" value="fasciclin-like arabinogalactan protein 4"/>
    <property type="match status" value="1"/>
</dbReference>
<evidence type="ECO:0000256" key="9">
    <source>
        <dbReference type="SAM" id="SignalP"/>
    </source>
</evidence>
<evidence type="ECO:0000256" key="2">
    <source>
        <dbReference type="ARBA" id="ARBA00007843"/>
    </source>
</evidence>
<dbReference type="FunFam" id="2.30.180.10:FF:000013">
    <property type="entry name" value="Fasciclin-like arabinogalactan protein 4"/>
    <property type="match status" value="1"/>
</dbReference>
<comment type="similarity">
    <text evidence="2">Belongs to the fasciclin-like AGP family.</text>
</comment>
<proteinExistence type="inferred from homology"/>
<name>A0AAV9EJQ1_ACOCL</name>
<comment type="subcellular location">
    <subcellularLocation>
        <location evidence="1">Cell membrane</location>
        <topology evidence="1">Lipid-anchor</topology>
        <topology evidence="1">GPI-anchor</topology>
    </subcellularLocation>
</comment>
<reference evidence="11" key="2">
    <citation type="submission" date="2023-06" db="EMBL/GenBank/DDBJ databases">
        <authorList>
            <person name="Ma L."/>
            <person name="Liu K.-W."/>
            <person name="Li Z."/>
            <person name="Hsiao Y.-Y."/>
            <person name="Qi Y."/>
            <person name="Fu T."/>
            <person name="Tang G."/>
            <person name="Zhang D."/>
            <person name="Sun W.-H."/>
            <person name="Liu D.-K."/>
            <person name="Li Y."/>
            <person name="Chen G.-Z."/>
            <person name="Liu X.-D."/>
            <person name="Liao X.-Y."/>
            <person name="Jiang Y.-T."/>
            <person name="Yu X."/>
            <person name="Hao Y."/>
            <person name="Huang J."/>
            <person name="Zhao X.-W."/>
            <person name="Ke S."/>
            <person name="Chen Y.-Y."/>
            <person name="Wu W.-L."/>
            <person name="Hsu J.-L."/>
            <person name="Lin Y.-F."/>
            <person name="Huang M.-D."/>
            <person name="Li C.-Y."/>
            <person name="Huang L."/>
            <person name="Wang Z.-W."/>
            <person name="Zhao X."/>
            <person name="Zhong W.-Y."/>
            <person name="Peng D.-H."/>
            <person name="Ahmad S."/>
            <person name="Lan S."/>
            <person name="Zhang J.-S."/>
            <person name="Tsai W.-C."/>
            <person name="Van De Peer Y."/>
            <person name="Liu Z.-J."/>
        </authorList>
    </citation>
    <scope>NUCLEOTIDE SEQUENCE</scope>
    <source>
        <strain evidence="11">CP</strain>
        <tissue evidence="11">Leaves</tissue>
    </source>
</reference>
<dbReference type="InterPro" id="IPR036378">
    <property type="entry name" value="FAS1_dom_sf"/>
</dbReference>
<dbReference type="GO" id="GO:0009738">
    <property type="term" value="P:abscisic acid-activated signaling pathway"/>
    <property type="evidence" value="ECO:0007669"/>
    <property type="project" value="TreeGrafter"/>
</dbReference>
<keyword evidence="5 9" id="KW-0732">Signal</keyword>
<dbReference type="Pfam" id="PF02469">
    <property type="entry name" value="Fasciclin"/>
    <property type="match status" value="2"/>
</dbReference>
<feature type="signal peptide" evidence="9">
    <location>
        <begin position="1"/>
        <end position="25"/>
    </location>
</feature>
<keyword evidence="12" id="KW-1185">Reference proteome</keyword>
<feature type="domain" description="FAS1" evidence="10">
    <location>
        <begin position="25"/>
        <end position="177"/>
    </location>
</feature>
<dbReference type="GO" id="GO:0009825">
    <property type="term" value="P:multidimensional cell growth"/>
    <property type="evidence" value="ECO:0007669"/>
    <property type="project" value="TreeGrafter"/>
</dbReference>
<evidence type="ECO:0000256" key="6">
    <source>
        <dbReference type="ARBA" id="ARBA00023136"/>
    </source>
</evidence>
<dbReference type="PANTHER" id="PTHR32382">
    <property type="entry name" value="FASCICLIN-LIKE ARABINOGALACTAN PROTEIN"/>
    <property type="match status" value="1"/>
</dbReference>
<evidence type="ECO:0000256" key="7">
    <source>
        <dbReference type="ARBA" id="ARBA00023288"/>
    </source>
</evidence>
<dbReference type="SUPFAM" id="SSF82153">
    <property type="entry name" value="FAS1 domain"/>
    <property type="match status" value="2"/>
</dbReference>
<evidence type="ECO:0000256" key="3">
    <source>
        <dbReference type="ARBA" id="ARBA00022475"/>
    </source>
</evidence>
<evidence type="ECO:0000256" key="4">
    <source>
        <dbReference type="ARBA" id="ARBA00022622"/>
    </source>
</evidence>
<feature type="region of interest" description="Disordered" evidence="8">
    <location>
        <begin position="368"/>
        <end position="401"/>
    </location>
</feature>
<evidence type="ECO:0000256" key="1">
    <source>
        <dbReference type="ARBA" id="ARBA00004609"/>
    </source>
</evidence>
<evidence type="ECO:0000313" key="11">
    <source>
        <dbReference type="EMBL" id="KAK1312458.1"/>
    </source>
</evidence>